<evidence type="ECO:0000259" key="1">
    <source>
        <dbReference type="PROSITE" id="PS51166"/>
    </source>
</evidence>
<proteinExistence type="predicted"/>
<organism evidence="2 3">
    <name type="scientific">Paramecium sonneborni</name>
    <dbReference type="NCBI Taxonomy" id="65129"/>
    <lineage>
        <taxon>Eukaryota</taxon>
        <taxon>Sar</taxon>
        <taxon>Alveolata</taxon>
        <taxon>Ciliophora</taxon>
        <taxon>Intramacronucleata</taxon>
        <taxon>Oligohymenophorea</taxon>
        <taxon>Peniculida</taxon>
        <taxon>Parameciidae</taxon>
        <taxon>Paramecium</taxon>
    </lineage>
</organism>
<dbReference type="EMBL" id="CAJJDN010000038">
    <property type="protein sequence ID" value="CAD8078921.1"/>
    <property type="molecule type" value="Genomic_DNA"/>
</dbReference>
<feature type="domain" description="CBM20" evidence="1">
    <location>
        <begin position="78"/>
        <end position="186"/>
    </location>
</feature>
<dbReference type="SMART" id="SM01065">
    <property type="entry name" value="CBM_2"/>
    <property type="match status" value="1"/>
</dbReference>
<protein>
    <recommendedName>
        <fullName evidence="1">CBM20 domain-containing protein</fullName>
    </recommendedName>
</protein>
<comment type="caution">
    <text evidence="2">The sequence shown here is derived from an EMBL/GenBank/DDBJ whole genome shotgun (WGS) entry which is preliminary data.</text>
</comment>
<name>A0A8S1MKF4_9CILI</name>
<dbReference type="Pfam" id="PF00686">
    <property type="entry name" value="CBM_20"/>
    <property type="match status" value="1"/>
</dbReference>
<sequence>MLYEHFLNKDKINQIYKSYCSIFQVQKQSQSRRMLILDKWRHSIFDKRINLILTTYNQLELKRRILIQKLFNHYICLSLFKMSIQINFKVRCEAKLNQQLYIVGDAKLLGEWHPSKGLKLNTYQEIYPCWTGTLIGDFEPNCLILFKAVIIGLDNIIWEQNENRALYIKYQSQSVIFSFNSHDAQLIKIKSFFDNQQEETTDFFGVRRRKFKKSFSPLDFACLSSDSDSDHSNISSLFNSSVNSQNSSIRQLDNHQNSEFNSQYKYQY</sequence>
<reference evidence="2" key="1">
    <citation type="submission" date="2021-01" db="EMBL/GenBank/DDBJ databases">
        <authorList>
            <consortium name="Genoscope - CEA"/>
            <person name="William W."/>
        </authorList>
    </citation>
    <scope>NUCLEOTIDE SEQUENCE</scope>
</reference>
<dbReference type="CDD" id="cd05467">
    <property type="entry name" value="CBM20"/>
    <property type="match status" value="1"/>
</dbReference>
<dbReference type="AlphaFoldDB" id="A0A8S1MKF4"/>
<evidence type="ECO:0000313" key="2">
    <source>
        <dbReference type="EMBL" id="CAD8078921.1"/>
    </source>
</evidence>
<accession>A0A8S1MKF4</accession>
<dbReference type="InterPro" id="IPR002044">
    <property type="entry name" value="CBM20"/>
</dbReference>
<dbReference type="PROSITE" id="PS51166">
    <property type="entry name" value="CBM20"/>
    <property type="match status" value="1"/>
</dbReference>
<dbReference type="GO" id="GO:2001070">
    <property type="term" value="F:starch binding"/>
    <property type="evidence" value="ECO:0007669"/>
    <property type="project" value="InterPro"/>
</dbReference>
<keyword evidence="3" id="KW-1185">Reference proteome</keyword>
<dbReference type="Proteomes" id="UP000692954">
    <property type="component" value="Unassembled WGS sequence"/>
</dbReference>
<gene>
    <name evidence="2" type="ORF">PSON_ATCC_30995.1.T0380192</name>
</gene>
<evidence type="ECO:0000313" key="3">
    <source>
        <dbReference type="Proteomes" id="UP000692954"/>
    </source>
</evidence>